<protein>
    <submittedName>
        <fullName evidence="1">Uncharacterized protein</fullName>
    </submittedName>
</protein>
<sequence>MTSKTTKVCECGTPMIVKPTPKSLAWSRFWSSMWHCPHCYHYEPDETGPGQMALFEPENQS</sequence>
<gene>
    <name evidence="1" type="ORF">HGA15_08295</name>
</gene>
<comment type="caution">
    <text evidence="1">The sequence shown here is derived from an EMBL/GenBank/DDBJ whole genome shotgun (WGS) entry which is preliminary data.</text>
</comment>
<dbReference type="EMBL" id="JAAXOT010000003">
    <property type="protein sequence ID" value="NKY56157.1"/>
    <property type="molecule type" value="Genomic_DNA"/>
</dbReference>
<organism evidence="1 2">
    <name type="scientific">Nocardia flavorosea</name>
    <dbReference type="NCBI Taxonomy" id="53429"/>
    <lineage>
        <taxon>Bacteria</taxon>
        <taxon>Bacillati</taxon>
        <taxon>Actinomycetota</taxon>
        <taxon>Actinomycetes</taxon>
        <taxon>Mycobacteriales</taxon>
        <taxon>Nocardiaceae</taxon>
        <taxon>Nocardia</taxon>
    </lineage>
</organism>
<name>A0A846YBC6_9NOCA</name>
<dbReference type="RefSeq" id="WP_062971840.1">
    <property type="nucleotide sequence ID" value="NZ_JAAXOT010000003.1"/>
</dbReference>
<reference evidence="1 2" key="1">
    <citation type="submission" date="2020-04" db="EMBL/GenBank/DDBJ databases">
        <title>MicrobeNet Type strains.</title>
        <authorList>
            <person name="Nicholson A.C."/>
        </authorList>
    </citation>
    <scope>NUCLEOTIDE SEQUENCE [LARGE SCALE GENOMIC DNA]</scope>
    <source>
        <strain evidence="1 2">JCM 3332</strain>
    </source>
</reference>
<proteinExistence type="predicted"/>
<accession>A0A846YBC6</accession>
<evidence type="ECO:0000313" key="1">
    <source>
        <dbReference type="EMBL" id="NKY56157.1"/>
    </source>
</evidence>
<dbReference type="Proteomes" id="UP000570678">
    <property type="component" value="Unassembled WGS sequence"/>
</dbReference>
<evidence type="ECO:0000313" key="2">
    <source>
        <dbReference type="Proteomes" id="UP000570678"/>
    </source>
</evidence>
<keyword evidence="2" id="KW-1185">Reference proteome</keyword>
<dbReference type="AlphaFoldDB" id="A0A846YBC6"/>